<dbReference type="AlphaFoldDB" id="A0AAE1U4I8"/>
<keyword evidence="2" id="KW-1185">Reference proteome</keyword>
<comment type="caution">
    <text evidence="1">The sequence shown here is derived from an EMBL/GenBank/DDBJ whole genome shotgun (WGS) entry which is preliminary data.</text>
</comment>
<proteinExistence type="predicted"/>
<organism evidence="1 2">
    <name type="scientific">Petrolisthes manimaculis</name>
    <dbReference type="NCBI Taxonomy" id="1843537"/>
    <lineage>
        <taxon>Eukaryota</taxon>
        <taxon>Metazoa</taxon>
        <taxon>Ecdysozoa</taxon>
        <taxon>Arthropoda</taxon>
        <taxon>Crustacea</taxon>
        <taxon>Multicrustacea</taxon>
        <taxon>Malacostraca</taxon>
        <taxon>Eumalacostraca</taxon>
        <taxon>Eucarida</taxon>
        <taxon>Decapoda</taxon>
        <taxon>Pleocyemata</taxon>
        <taxon>Anomura</taxon>
        <taxon>Galatheoidea</taxon>
        <taxon>Porcellanidae</taxon>
        <taxon>Petrolisthes</taxon>
    </lineage>
</organism>
<evidence type="ECO:0000313" key="1">
    <source>
        <dbReference type="EMBL" id="KAK4309963.1"/>
    </source>
</evidence>
<protein>
    <submittedName>
        <fullName evidence="1">Uncharacterized protein</fullName>
    </submittedName>
</protein>
<dbReference type="Proteomes" id="UP001292094">
    <property type="component" value="Unassembled WGS sequence"/>
</dbReference>
<evidence type="ECO:0000313" key="2">
    <source>
        <dbReference type="Proteomes" id="UP001292094"/>
    </source>
</evidence>
<name>A0AAE1U4I8_9EUCA</name>
<gene>
    <name evidence="1" type="ORF">Pmani_018430</name>
</gene>
<reference evidence="1" key="1">
    <citation type="submission" date="2023-11" db="EMBL/GenBank/DDBJ databases">
        <title>Genome assemblies of two species of porcelain crab, Petrolisthes cinctipes and Petrolisthes manimaculis (Anomura: Porcellanidae).</title>
        <authorList>
            <person name="Angst P."/>
        </authorList>
    </citation>
    <scope>NUCLEOTIDE SEQUENCE</scope>
    <source>
        <strain evidence="1">PB745_02</strain>
        <tissue evidence="1">Gill</tissue>
    </source>
</reference>
<sequence>MTWHHDQPPYLFNDVSKRKGKKSNLVPMIETLMPCENSPPAAAVYTLDGGYLHNHVVGQCPATFSQICFQYSSFVKQKYGNAHIVFDGYETRSTKDEEHFRRGETQSSIDITVESHIQVPVSQQEFLGNAKNKARLIKLLSTHLQCAGCLIQQAEADADRLIVTTACNNGDSEQETVLILVLLIALAKPQTDIKMMILQTDDIKTKYSAVRGFRVKWVA</sequence>
<dbReference type="EMBL" id="JAWZYT010001689">
    <property type="protein sequence ID" value="KAK4309963.1"/>
    <property type="molecule type" value="Genomic_DNA"/>
</dbReference>
<accession>A0AAE1U4I8</accession>